<dbReference type="NCBIfam" id="TIGR00254">
    <property type="entry name" value="GGDEF"/>
    <property type="match status" value="1"/>
</dbReference>
<dbReference type="AlphaFoldDB" id="A0A229SDW8"/>
<dbReference type="SMART" id="SM00267">
    <property type="entry name" value="GGDEF"/>
    <property type="match status" value="1"/>
</dbReference>
<dbReference type="InterPro" id="IPR043128">
    <property type="entry name" value="Rev_trsase/Diguanyl_cyclase"/>
</dbReference>
<gene>
    <name evidence="2" type="ORF">CFP71_09930</name>
</gene>
<dbReference type="Gene3D" id="3.30.70.270">
    <property type="match status" value="1"/>
</dbReference>
<dbReference type="PANTHER" id="PTHR44757:SF2">
    <property type="entry name" value="BIOFILM ARCHITECTURE MAINTENANCE PROTEIN MBAA"/>
    <property type="match status" value="1"/>
</dbReference>
<dbReference type="Pfam" id="PF00990">
    <property type="entry name" value="GGDEF"/>
    <property type="match status" value="1"/>
</dbReference>
<dbReference type="RefSeq" id="WP_093933541.1">
    <property type="nucleotide sequence ID" value="NZ_NMQT01000031.1"/>
</dbReference>
<dbReference type="InterPro" id="IPR052155">
    <property type="entry name" value="Biofilm_reg_signaling"/>
</dbReference>
<accession>A0A229SDW8</accession>
<dbReference type="InterPro" id="IPR000160">
    <property type="entry name" value="GGDEF_dom"/>
</dbReference>
<dbReference type="EMBL" id="NMQT01000031">
    <property type="protein sequence ID" value="OXM57045.1"/>
    <property type="molecule type" value="Genomic_DNA"/>
</dbReference>
<feature type="domain" description="GGDEF" evidence="1">
    <location>
        <begin position="78"/>
        <end position="225"/>
    </location>
</feature>
<dbReference type="InterPro" id="IPR029787">
    <property type="entry name" value="Nucleotide_cyclase"/>
</dbReference>
<protein>
    <recommendedName>
        <fullName evidence="1">GGDEF domain-containing protein</fullName>
    </recommendedName>
</protein>
<dbReference type="PANTHER" id="PTHR44757">
    <property type="entry name" value="DIGUANYLATE CYCLASE DGCP"/>
    <property type="match status" value="1"/>
</dbReference>
<dbReference type="OrthoDB" id="23692at2"/>
<dbReference type="PROSITE" id="PS50887">
    <property type="entry name" value="GGDEF"/>
    <property type="match status" value="1"/>
</dbReference>
<evidence type="ECO:0000313" key="2">
    <source>
        <dbReference type="EMBL" id="OXM57045.1"/>
    </source>
</evidence>
<reference evidence="2 3" key="1">
    <citation type="submission" date="2017-07" db="EMBL/GenBank/DDBJ databases">
        <title>Amycolatopsis thailandensis Genome sequencing and assembly.</title>
        <authorList>
            <person name="Kaur N."/>
            <person name="Mayilraj S."/>
        </authorList>
    </citation>
    <scope>NUCLEOTIDE SEQUENCE [LARGE SCALE GENOMIC DNA]</scope>
    <source>
        <strain evidence="2 3">JCM 16380</strain>
    </source>
</reference>
<evidence type="ECO:0000259" key="1">
    <source>
        <dbReference type="PROSITE" id="PS50887"/>
    </source>
</evidence>
<dbReference type="Proteomes" id="UP000215223">
    <property type="component" value="Unassembled WGS sequence"/>
</dbReference>
<evidence type="ECO:0000313" key="3">
    <source>
        <dbReference type="Proteomes" id="UP000215223"/>
    </source>
</evidence>
<sequence length="260" mass="28173">MFSPLVSLLLGAAALSLLALLVSARRALGAARHTNTALLGDNARLRAENTQLSHDTVTGVLLRKPWTSAAQAALPALTQPAVLFVDVNKLKPLNDTISHRAGDRLLREIADRLRAQLGERALLGRIGGDEFVALLDLAAYGDWTSMLDSTVDACQVEVAGKVCGAAFGLARLLDLTRRDEETTTSSARADQDASGRLERLMHAADLAMTRAKLRCRRDDLPVALEFYGPADPLVPLRLDHDPQDRARDDVTVRDVLRAET</sequence>
<dbReference type="CDD" id="cd01949">
    <property type="entry name" value="GGDEF"/>
    <property type="match status" value="1"/>
</dbReference>
<proteinExistence type="predicted"/>
<name>A0A229SDW8_9PSEU</name>
<dbReference type="SUPFAM" id="SSF55073">
    <property type="entry name" value="Nucleotide cyclase"/>
    <property type="match status" value="1"/>
</dbReference>
<keyword evidence="3" id="KW-1185">Reference proteome</keyword>
<organism evidence="2 3">
    <name type="scientific">Amycolatopsis thailandensis</name>
    <dbReference type="NCBI Taxonomy" id="589330"/>
    <lineage>
        <taxon>Bacteria</taxon>
        <taxon>Bacillati</taxon>
        <taxon>Actinomycetota</taxon>
        <taxon>Actinomycetes</taxon>
        <taxon>Pseudonocardiales</taxon>
        <taxon>Pseudonocardiaceae</taxon>
        <taxon>Amycolatopsis</taxon>
    </lineage>
</organism>
<comment type="caution">
    <text evidence="2">The sequence shown here is derived from an EMBL/GenBank/DDBJ whole genome shotgun (WGS) entry which is preliminary data.</text>
</comment>